<feature type="transmembrane region" description="Helical" evidence="6">
    <location>
        <begin position="28"/>
        <end position="51"/>
    </location>
</feature>
<dbReference type="InterPro" id="IPR002781">
    <property type="entry name" value="TM_pro_TauE-like"/>
</dbReference>
<gene>
    <name evidence="7" type="ORF">QQX04_13335</name>
</gene>
<dbReference type="PANTHER" id="PTHR43701">
    <property type="entry name" value="MEMBRANE TRANSPORTER PROTEIN MJ0441-RELATED"/>
    <property type="match status" value="1"/>
</dbReference>
<accession>A0ABT8G4C5</accession>
<evidence type="ECO:0000256" key="6">
    <source>
        <dbReference type="RuleBase" id="RU363041"/>
    </source>
</evidence>
<keyword evidence="6" id="KW-1003">Cell membrane</keyword>
<dbReference type="InterPro" id="IPR051598">
    <property type="entry name" value="TSUP/Inactive_protease-like"/>
</dbReference>
<dbReference type="PANTHER" id="PTHR43701:SF2">
    <property type="entry name" value="MEMBRANE TRANSPORTER PROTEIN YJNA-RELATED"/>
    <property type="match status" value="1"/>
</dbReference>
<evidence type="ECO:0000256" key="2">
    <source>
        <dbReference type="ARBA" id="ARBA00009142"/>
    </source>
</evidence>
<keyword evidence="8" id="KW-1185">Reference proteome</keyword>
<evidence type="ECO:0000256" key="3">
    <source>
        <dbReference type="ARBA" id="ARBA00022692"/>
    </source>
</evidence>
<feature type="transmembrane region" description="Helical" evidence="6">
    <location>
        <begin position="217"/>
        <end position="234"/>
    </location>
</feature>
<evidence type="ECO:0000256" key="4">
    <source>
        <dbReference type="ARBA" id="ARBA00022989"/>
    </source>
</evidence>
<comment type="subcellular location">
    <subcellularLocation>
        <location evidence="6">Cell membrane</location>
        <topology evidence="6">Multi-pass membrane protein</topology>
    </subcellularLocation>
    <subcellularLocation>
        <location evidence="1">Membrane</location>
        <topology evidence="1">Multi-pass membrane protein</topology>
    </subcellularLocation>
</comment>
<protein>
    <recommendedName>
        <fullName evidence="6">Probable membrane transporter protein</fullName>
    </recommendedName>
</protein>
<feature type="transmembrane region" description="Helical" evidence="6">
    <location>
        <begin position="104"/>
        <end position="122"/>
    </location>
</feature>
<keyword evidence="5 6" id="KW-0472">Membrane</keyword>
<dbReference type="Proteomes" id="UP001172738">
    <property type="component" value="Unassembled WGS sequence"/>
</dbReference>
<keyword evidence="4 6" id="KW-1133">Transmembrane helix</keyword>
<feature type="transmembrane region" description="Helical" evidence="6">
    <location>
        <begin position="268"/>
        <end position="287"/>
    </location>
</feature>
<evidence type="ECO:0000256" key="5">
    <source>
        <dbReference type="ARBA" id="ARBA00023136"/>
    </source>
</evidence>
<comment type="similarity">
    <text evidence="2 6">Belongs to the 4-toluene sulfonate uptake permease (TSUP) (TC 2.A.102) family.</text>
</comment>
<dbReference type="RefSeq" id="WP_301130002.1">
    <property type="nucleotide sequence ID" value="NZ_JAUHPV010000009.1"/>
</dbReference>
<comment type="caution">
    <text evidence="7">The sequence shown here is derived from an EMBL/GenBank/DDBJ whole genome shotgun (WGS) entry which is preliminary data.</text>
</comment>
<name>A0ABT8G4C5_9MICO</name>
<evidence type="ECO:0000256" key="1">
    <source>
        <dbReference type="ARBA" id="ARBA00004141"/>
    </source>
</evidence>
<feature type="transmembrane region" description="Helical" evidence="6">
    <location>
        <begin position="149"/>
        <end position="182"/>
    </location>
</feature>
<proteinExistence type="inferred from homology"/>
<feature type="transmembrane region" description="Helical" evidence="6">
    <location>
        <begin position="72"/>
        <end position="92"/>
    </location>
</feature>
<evidence type="ECO:0000313" key="7">
    <source>
        <dbReference type="EMBL" id="MDN4473978.1"/>
    </source>
</evidence>
<evidence type="ECO:0000313" key="8">
    <source>
        <dbReference type="Proteomes" id="UP001172738"/>
    </source>
</evidence>
<keyword evidence="3 6" id="KW-0812">Transmembrane</keyword>
<organism evidence="7 8">
    <name type="scientific">Demequina zhanjiangensis</name>
    <dbReference type="NCBI Taxonomy" id="3051659"/>
    <lineage>
        <taxon>Bacteria</taxon>
        <taxon>Bacillati</taxon>
        <taxon>Actinomycetota</taxon>
        <taxon>Actinomycetes</taxon>
        <taxon>Micrococcales</taxon>
        <taxon>Demequinaceae</taxon>
        <taxon>Demequina</taxon>
    </lineage>
</organism>
<dbReference type="EMBL" id="JAUHPV010000009">
    <property type="protein sequence ID" value="MDN4473978.1"/>
    <property type="molecule type" value="Genomic_DNA"/>
</dbReference>
<reference evidence="7" key="1">
    <citation type="submission" date="2023-06" db="EMBL/GenBank/DDBJ databases">
        <title>SYSU T00b26.</title>
        <authorList>
            <person name="Gao L."/>
            <person name="Fang B.-Z."/>
            <person name="Li W.-J."/>
        </authorList>
    </citation>
    <scope>NUCLEOTIDE SEQUENCE</scope>
    <source>
        <strain evidence="7">SYSU T00b26</strain>
    </source>
</reference>
<dbReference type="Pfam" id="PF01925">
    <property type="entry name" value="TauE"/>
    <property type="match status" value="1"/>
</dbReference>
<sequence>MDLFLAALVVGVVVGLTGMGGGALMTPILVLGFGVAPLTAVSSDIIASTFMKPVGSWVHIRRGTVNWRLVRLLVYGSVPSAFLGVLLVQWLSPDEALQDVIKRALGVALILAAAGLGVRAYMRLRERAAVRDGSAEPLPTERPDPEPRVVATILVGVFGGLIVGLTSVGSGSLMIIALMALYPTLRASQLVGTDLVQAVPLVLAASAGHLLFGDVDWGVALPVILGSVPGAFLGAQISSRVGGAPVRRALAFVLFGSGLAMMGVPTGAVLVCVLSAMALTPVVWVVLRYRHGFTPFWWQERRSGREDVPAVATEPTEKEDP</sequence>